<reference evidence="1" key="2">
    <citation type="journal article" date="2020" name="Nat. Commun.">
        <title>Large-scale genome sequencing of mycorrhizal fungi provides insights into the early evolution of symbiotic traits.</title>
        <authorList>
            <person name="Miyauchi S."/>
            <person name="Kiss E."/>
            <person name="Kuo A."/>
            <person name="Drula E."/>
            <person name="Kohler A."/>
            <person name="Sanchez-Garcia M."/>
            <person name="Morin E."/>
            <person name="Andreopoulos B."/>
            <person name="Barry K.W."/>
            <person name="Bonito G."/>
            <person name="Buee M."/>
            <person name="Carver A."/>
            <person name="Chen C."/>
            <person name="Cichocki N."/>
            <person name="Clum A."/>
            <person name="Culley D."/>
            <person name="Crous P.W."/>
            <person name="Fauchery L."/>
            <person name="Girlanda M."/>
            <person name="Hayes R.D."/>
            <person name="Keri Z."/>
            <person name="LaButti K."/>
            <person name="Lipzen A."/>
            <person name="Lombard V."/>
            <person name="Magnuson J."/>
            <person name="Maillard F."/>
            <person name="Murat C."/>
            <person name="Nolan M."/>
            <person name="Ohm R.A."/>
            <person name="Pangilinan J."/>
            <person name="Pereira M.F."/>
            <person name="Perotto S."/>
            <person name="Peter M."/>
            <person name="Pfister S."/>
            <person name="Riley R."/>
            <person name="Sitrit Y."/>
            <person name="Stielow J.B."/>
            <person name="Szollosi G."/>
            <person name="Zifcakova L."/>
            <person name="Stursova M."/>
            <person name="Spatafora J.W."/>
            <person name="Tedersoo L."/>
            <person name="Vaario L.M."/>
            <person name="Yamada A."/>
            <person name="Yan M."/>
            <person name="Wang P."/>
            <person name="Xu J."/>
            <person name="Bruns T."/>
            <person name="Baldrian P."/>
            <person name="Vilgalys R."/>
            <person name="Dunand C."/>
            <person name="Henrissat B."/>
            <person name="Grigoriev I.V."/>
            <person name="Hibbett D."/>
            <person name="Nagy L.G."/>
            <person name="Martin F.M."/>
        </authorList>
    </citation>
    <scope>NUCLEOTIDE SEQUENCE</scope>
    <source>
        <strain evidence="1">P2</strain>
    </source>
</reference>
<keyword evidence="2" id="KW-1185">Reference proteome</keyword>
<dbReference type="Proteomes" id="UP000886501">
    <property type="component" value="Unassembled WGS sequence"/>
</dbReference>
<organism evidence="1 2">
    <name type="scientific">Thelephora ganbajun</name>
    <name type="common">Ganba fungus</name>
    <dbReference type="NCBI Taxonomy" id="370292"/>
    <lineage>
        <taxon>Eukaryota</taxon>
        <taxon>Fungi</taxon>
        <taxon>Dikarya</taxon>
        <taxon>Basidiomycota</taxon>
        <taxon>Agaricomycotina</taxon>
        <taxon>Agaricomycetes</taxon>
        <taxon>Thelephorales</taxon>
        <taxon>Thelephoraceae</taxon>
        <taxon>Thelephora</taxon>
    </lineage>
</organism>
<comment type="caution">
    <text evidence="1">The sequence shown here is derived from an EMBL/GenBank/DDBJ whole genome shotgun (WGS) entry which is preliminary data.</text>
</comment>
<name>A0ACB6Z1P0_THEGA</name>
<evidence type="ECO:0000313" key="2">
    <source>
        <dbReference type="Proteomes" id="UP000886501"/>
    </source>
</evidence>
<gene>
    <name evidence="1" type="ORF">BDM02DRAFT_3123485</name>
</gene>
<protein>
    <submittedName>
        <fullName evidence="1">Sterol esterase</fullName>
    </submittedName>
</protein>
<accession>A0ACB6Z1P0</accession>
<dbReference type="EMBL" id="MU118227">
    <property type="protein sequence ID" value="KAF9643417.1"/>
    <property type="molecule type" value="Genomic_DNA"/>
</dbReference>
<proteinExistence type="predicted"/>
<reference evidence="1" key="1">
    <citation type="submission" date="2019-10" db="EMBL/GenBank/DDBJ databases">
        <authorList>
            <consortium name="DOE Joint Genome Institute"/>
            <person name="Kuo A."/>
            <person name="Miyauchi S."/>
            <person name="Kiss E."/>
            <person name="Drula E."/>
            <person name="Kohler A."/>
            <person name="Sanchez-Garcia M."/>
            <person name="Andreopoulos B."/>
            <person name="Barry K.W."/>
            <person name="Bonito G."/>
            <person name="Buee M."/>
            <person name="Carver A."/>
            <person name="Chen C."/>
            <person name="Cichocki N."/>
            <person name="Clum A."/>
            <person name="Culley D."/>
            <person name="Crous P.W."/>
            <person name="Fauchery L."/>
            <person name="Girlanda M."/>
            <person name="Hayes R."/>
            <person name="Keri Z."/>
            <person name="Labutti K."/>
            <person name="Lipzen A."/>
            <person name="Lombard V."/>
            <person name="Magnuson J."/>
            <person name="Maillard F."/>
            <person name="Morin E."/>
            <person name="Murat C."/>
            <person name="Nolan M."/>
            <person name="Ohm R."/>
            <person name="Pangilinan J."/>
            <person name="Pereira M."/>
            <person name="Perotto S."/>
            <person name="Peter M."/>
            <person name="Riley R."/>
            <person name="Sitrit Y."/>
            <person name="Stielow B."/>
            <person name="Szollosi G."/>
            <person name="Zifcakova L."/>
            <person name="Stursova M."/>
            <person name="Spatafora J.W."/>
            <person name="Tedersoo L."/>
            <person name="Vaario L.-M."/>
            <person name="Yamada A."/>
            <person name="Yan M."/>
            <person name="Wang P."/>
            <person name="Xu J."/>
            <person name="Bruns T."/>
            <person name="Baldrian P."/>
            <person name="Vilgalys R."/>
            <person name="Henrissat B."/>
            <person name="Grigoriev I.V."/>
            <person name="Hibbett D."/>
            <person name="Nagy L.G."/>
            <person name="Martin F.M."/>
        </authorList>
    </citation>
    <scope>NUCLEOTIDE SEQUENCE</scope>
    <source>
        <strain evidence="1">P2</strain>
    </source>
</reference>
<sequence length="566" mass="61687">MPSGSLRRMLFNALVLLATFLHICGVHATAVAIRRAGGPVVSLNYATIEGASTGGVDKFLGIPYAQPPVGNLRFRRPRPPLPSSDTILATTFGNACPQQNYTLPFIPNLNYTALVTFVSKVNASEDCLFANVFRPAGVTENSKLPVVVWFYGGAFAIGDGSSYDGSAFVQRSVELGEPLIYINFNYRGNAFGWLAGKEALAGGAANLGLYDQKLFLAWIETYISEFGGDPNKVTVWGHSAGSLSLTAHLITNPVNPPFKAAIFQSSYTSPIYKTDDQKHQATYDHLVQFTGCTSAPDTLECLRVAPYATLKDAINTTPSFLSPNGLDLTWDISIDGDLIKKSLKQYICDGGYARVPILGGQVDDEGTFFSLYSQSITTDADVKTFLKAHLYPTATDDQVNSIADKYSEDPAEGSPFGTGNLSALTPEFKRLAAIQGDHIFHAGRRAAFSKYAATQNVWSFLWKRRKNLLYIGSVHGGELPEMYGLTGDHVGTDAFVNFINHHDPNHPRGSTATSLLSNITWPKYTLDDKKILLFSDDAKEEYTTIYDTYRADGITTIINVQRALGV</sequence>
<evidence type="ECO:0000313" key="1">
    <source>
        <dbReference type="EMBL" id="KAF9643417.1"/>
    </source>
</evidence>